<protein>
    <submittedName>
        <fullName evidence="2">Uncharacterized protein</fullName>
    </submittedName>
</protein>
<evidence type="ECO:0000313" key="2">
    <source>
        <dbReference type="EMBL" id="KAJ5487983.1"/>
    </source>
</evidence>
<gene>
    <name evidence="2" type="ORF">N7530_002283</name>
</gene>
<feature type="region of interest" description="Disordered" evidence="1">
    <location>
        <begin position="464"/>
        <end position="484"/>
    </location>
</feature>
<dbReference type="Proteomes" id="UP001147760">
    <property type="component" value="Unassembled WGS sequence"/>
</dbReference>
<reference evidence="2" key="2">
    <citation type="journal article" date="2023" name="IMA Fungus">
        <title>Comparative genomic study of the Penicillium genus elucidates a diverse pangenome and 15 lateral gene transfer events.</title>
        <authorList>
            <person name="Petersen C."/>
            <person name="Sorensen T."/>
            <person name="Nielsen M.R."/>
            <person name="Sondergaard T.E."/>
            <person name="Sorensen J.L."/>
            <person name="Fitzpatrick D.A."/>
            <person name="Frisvad J.C."/>
            <person name="Nielsen K.L."/>
        </authorList>
    </citation>
    <scope>NUCLEOTIDE SEQUENCE</scope>
    <source>
        <strain evidence="2">IBT 17660</strain>
    </source>
</reference>
<accession>A0A9W9XBJ9</accession>
<evidence type="ECO:0000256" key="1">
    <source>
        <dbReference type="SAM" id="MobiDB-lite"/>
    </source>
</evidence>
<name>A0A9W9XBJ9_9EURO</name>
<dbReference type="AlphaFoldDB" id="A0A9W9XBJ9"/>
<organism evidence="2 3">
    <name type="scientific">Penicillium desertorum</name>
    <dbReference type="NCBI Taxonomy" id="1303715"/>
    <lineage>
        <taxon>Eukaryota</taxon>
        <taxon>Fungi</taxon>
        <taxon>Dikarya</taxon>
        <taxon>Ascomycota</taxon>
        <taxon>Pezizomycotina</taxon>
        <taxon>Eurotiomycetes</taxon>
        <taxon>Eurotiomycetidae</taxon>
        <taxon>Eurotiales</taxon>
        <taxon>Aspergillaceae</taxon>
        <taxon>Penicillium</taxon>
    </lineage>
</organism>
<sequence>MNPVMRDLCNLSRFPEFVRARNARLIMSNVVPDGLEITEAQPYCIWNPDFAEEDTYRQVARRYPSMRYQVGRACAAAGYINLYRELDLLPDVSIADEAREGNTEGGNPIYQSIMSSPLKYAAMDDYERSINSDNPPAPAFLNGDTHVWWKLEWRFTLEEDSIEEFFPEEIDIEEDRYMGLEYSEPEETRYDDKDLLRQMAAYEGNVDRYNRLKNTRSQKEMDDTEARCVVRDIYHNTMLARWWQQNLDTDAVRLKDADWCRIQRAINARRVMINDIGTFTEDTPFMPWLIWWPLKPELSVLYHLAERCPSMHVQIAIAAIYCDYRGLYKSLNVRPSGGLVEAAEQVGNSFYREDLEKRAEELGISDPYEEQPWIHWDKLHATLSLDMEPTGVGIYTRLRAALMEPQFGGEHRGIMAYGGFVERYVWLSFETIRKMVCDCGPDGYFLSNDTHCYETHEIFKDENGNDILHDTDEEKPEGHDSSSK</sequence>
<reference evidence="2" key="1">
    <citation type="submission" date="2022-12" db="EMBL/GenBank/DDBJ databases">
        <authorList>
            <person name="Petersen C."/>
        </authorList>
    </citation>
    <scope>NUCLEOTIDE SEQUENCE</scope>
    <source>
        <strain evidence="2">IBT 17660</strain>
    </source>
</reference>
<keyword evidence="3" id="KW-1185">Reference proteome</keyword>
<proteinExistence type="predicted"/>
<dbReference type="EMBL" id="JAPWDO010000001">
    <property type="protein sequence ID" value="KAJ5487983.1"/>
    <property type="molecule type" value="Genomic_DNA"/>
</dbReference>
<dbReference type="OrthoDB" id="4358311at2759"/>
<comment type="caution">
    <text evidence="2">The sequence shown here is derived from an EMBL/GenBank/DDBJ whole genome shotgun (WGS) entry which is preliminary data.</text>
</comment>
<evidence type="ECO:0000313" key="3">
    <source>
        <dbReference type="Proteomes" id="UP001147760"/>
    </source>
</evidence>